<feature type="compositionally biased region" description="Acidic residues" evidence="4">
    <location>
        <begin position="262"/>
        <end position="274"/>
    </location>
</feature>
<dbReference type="EMBL" id="FNWV01000008">
    <property type="protein sequence ID" value="SEH71521.1"/>
    <property type="molecule type" value="Genomic_DNA"/>
</dbReference>
<dbReference type="PROSITE" id="PS51459">
    <property type="entry name" value="FIDO"/>
    <property type="match status" value="1"/>
</dbReference>
<dbReference type="Proteomes" id="UP000183190">
    <property type="component" value="Unassembled WGS sequence"/>
</dbReference>
<name>A0A1H6KI07_RUMFL</name>
<feature type="domain" description="Fido" evidence="5">
    <location>
        <begin position="100"/>
        <end position="242"/>
    </location>
</feature>
<keyword evidence="2" id="KW-0547">Nucleotide-binding</keyword>
<dbReference type="Pfam" id="PF21247">
    <property type="entry name" value="Fic-like_C"/>
    <property type="match status" value="1"/>
</dbReference>
<feature type="region of interest" description="Disordered" evidence="4">
    <location>
        <begin position="255"/>
        <end position="275"/>
    </location>
</feature>
<evidence type="ECO:0000256" key="3">
    <source>
        <dbReference type="PIRSR" id="PIRSR640198-3"/>
    </source>
</evidence>
<sequence>MADYRPPFTVTDRIVALIADISEQIGKITIQHQGTINPRLRRENRIRTIHSSLAIEHNTLTIDQVTAIIDGKRVLGSPNEIQEVKNAYEAYELMLKLDPNSVEDLLSAHRLMMKGLVPENGRFRSKGVGIFDGEQLIHMAPPTDLVPKLIADLFEWYKNSEVHPLIKSAVFHYEFEFIHPFADGNGRMGRMWHSLLLGQWKELFYWLPIEELIRSKQAEYYNALGKADKSADSAVFVELMLDIIYSTLKEMENVSRSTDQVSDQDTDQDTDQDDNISRLTKVLGDREMSATDIMTGLGLSHRPTFRKNYLAPALEKGIIERTIPDKPNSKNQKYRKVK</sequence>
<dbReference type="SUPFAM" id="SSF140931">
    <property type="entry name" value="Fic-like"/>
    <property type="match status" value="1"/>
</dbReference>
<feature type="active site" evidence="1">
    <location>
        <position position="179"/>
    </location>
</feature>
<dbReference type="InterPro" id="IPR003812">
    <property type="entry name" value="Fido"/>
</dbReference>
<evidence type="ECO:0000256" key="4">
    <source>
        <dbReference type="SAM" id="MobiDB-lite"/>
    </source>
</evidence>
<dbReference type="PANTHER" id="PTHR13504:SF38">
    <property type="entry name" value="FIDO DOMAIN-CONTAINING PROTEIN"/>
    <property type="match status" value="1"/>
</dbReference>
<dbReference type="PANTHER" id="PTHR13504">
    <property type="entry name" value="FIDO DOMAIN-CONTAINING PROTEIN DDB_G0283145"/>
    <property type="match status" value="1"/>
</dbReference>
<dbReference type="Pfam" id="PF02661">
    <property type="entry name" value="Fic"/>
    <property type="match status" value="1"/>
</dbReference>
<evidence type="ECO:0000256" key="1">
    <source>
        <dbReference type="PIRSR" id="PIRSR640198-1"/>
    </source>
</evidence>
<feature type="binding site" evidence="2">
    <location>
        <begin position="220"/>
        <end position="221"/>
    </location>
    <ligand>
        <name>ATP</name>
        <dbReference type="ChEBI" id="CHEBI:30616"/>
    </ligand>
</feature>
<keyword evidence="2" id="KW-0067">ATP-binding</keyword>
<proteinExistence type="predicted"/>
<evidence type="ECO:0000259" key="5">
    <source>
        <dbReference type="PROSITE" id="PS51459"/>
    </source>
</evidence>
<dbReference type="AlphaFoldDB" id="A0A1H6KI07"/>
<dbReference type="RefSeq" id="WP_074717413.1">
    <property type="nucleotide sequence ID" value="NZ_FNWV01000008.1"/>
</dbReference>
<accession>A0A1H6KI07</accession>
<dbReference type="Gene3D" id="1.10.3290.10">
    <property type="entry name" value="Fido-like domain"/>
    <property type="match status" value="1"/>
</dbReference>
<feature type="binding site" evidence="2">
    <location>
        <begin position="183"/>
        <end position="190"/>
    </location>
    <ligand>
        <name>ATP</name>
        <dbReference type="ChEBI" id="CHEBI:30616"/>
    </ligand>
</feature>
<dbReference type="InterPro" id="IPR036597">
    <property type="entry name" value="Fido-like_dom_sf"/>
</dbReference>
<dbReference type="OrthoDB" id="9813719at2"/>
<evidence type="ECO:0000256" key="2">
    <source>
        <dbReference type="PIRSR" id="PIRSR640198-2"/>
    </source>
</evidence>
<protein>
    <submittedName>
        <fullName evidence="6">Fic family protein</fullName>
    </submittedName>
</protein>
<dbReference type="InterPro" id="IPR049514">
    <property type="entry name" value="Fic-like_C"/>
</dbReference>
<gene>
    <name evidence="6" type="ORF">SAMN02910265_02262</name>
</gene>
<evidence type="ECO:0000313" key="7">
    <source>
        <dbReference type="Proteomes" id="UP000183190"/>
    </source>
</evidence>
<reference evidence="6 7" key="1">
    <citation type="submission" date="2016-10" db="EMBL/GenBank/DDBJ databases">
        <authorList>
            <person name="de Groot N.N."/>
        </authorList>
    </citation>
    <scope>NUCLEOTIDE SEQUENCE [LARGE SCALE GENOMIC DNA]</scope>
    <source>
        <strain evidence="6 7">YAD2003</strain>
    </source>
</reference>
<organism evidence="6 7">
    <name type="scientific">Ruminococcus flavefaciens</name>
    <dbReference type="NCBI Taxonomy" id="1265"/>
    <lineage>
        <taxon>Bacteria</taxon>
        <taxon>Bacillati</taxon>
        <taxon>Bacillota</taxon>
        <taxon>Clostridia</taxon>
        <taxon>Eubacteriales</taxon>
        <taxon>Oscillospiraceae</taxon>
        <taxon>Ruminococcus</taxon>
    </lineage>
</organism>
<evidence type="ECO:0000313" key="6">
    <source>
        <dbReference type="EMBL" id="SEH71521.1"/>
    </source>
</evidence>
<feature type="site" description="Important for autoinhibition of adenylyltransferase activity" evidence="3">
    <location>
        <position position="56"/>
    </location>
</feature>
<dbReference type="InterPro" id="IPR040198">
    <property type="entry name" value="Fido_containing"/>
</dbReference>
<dbReference type="GO" id="GO:0005524">
    <property type="term" value="F:ATP binding"/>
    <property type="evidence" value="ECO:0007669"/>
    <property type="project" value="UniProtKB-KW"/>
</dbReference>